<keyword evidence="4" id="KW-1185">Reference proteome</keyword>
<dbReference type="PANTHER" id="PTHR46611:SF8">
    <property type="entry name" value="7TM GPCR SERPENTINE RECEPTOR CLASS X (SRX) DOMAIN-CONTAINING PROTEIN"/>
    <property type="match status" value="1"/>
</dbReference>
<dbReference type="PANTHER" id="PTHR46611">
    <property type="entry name" value="SERPENTINE RECEPTOR, CLASS X-RELATED"/>
    <property type="match status" value="1"/>
</dbReference>
<dbReference type="Pfam" id="PF10328">
    <property type="entry name" value="7TM_GPCR_Srx"/>
    <property type="match status" value="1"/>
</dbReference>
<keyword evidence="1" id="KW-1133">Transmembrane helix</keyword>
<dbReference type="Proteomes" id="UP000230233">
    <property type="component" value="Chromosome II"/>
</dbReference>
<dbReference type="Gene3D" id="1.20.1070.10">
    <property type="entry name" value="Rhodopsin 7-helix transmembrane proteins"/>
    <property type="match status" value="1"/>
</dbReference>
<organism evidence="3 4">
    <name type="scientific">Caenorhabditis nigoni</name>
    <dbReference type="NCBI Taxonomy" id="1611254"/>
    <lineage>
        <taxon>Eukaryota</taxon>
        <taxon>Metazoa</taxon>
        <taxon>Ecdysozoa</taxon>
        <taxon>Nematoda</taxon>
        <taxon>Chromadorea</taxon>
        <taxon>Rhabditida</taxon>
        <taxon>Rhabditina</taxon>
        <taxon>Rhabditomorpha</taxon>
        <taxon>Rhabditoidea</taxon>
        <taxon>Rhabditidae</taxon>
        <taxon>Peloderinae</taxon>
        <taxon>Caenorhabditis</taxon>
    </lineage>
</organism>
<dbReference type="OrthoDB" id="5821435at2759"/>
<evidence type="ECO:0000313" key="4">
    <source>
        <dbReference type="Proteomes" id="UP000230233"/>
    </source>
</evidence>
<feature type="domain" description="7TM GPCR serpentine receptor class x (Srx)" evidence="2">
    <location>
        <begin position="25"/>
        <end position="272"/>
    </location>
</feature>
<dbReference type="SUPFAM" id="SSF81321">
    <property type="entry name" value="Family A G protein-coupled receptor-like"/>
    <property type="match status" value="1"/>
</dbReference>
<sequence length="322" mass="36242">MYFQFNSTIEIQPEERTWAAILLLLISLAGGIINAYIGSGFLFGIRFRGGFFIFSISKSFSNILVCSLVFFWMVPAVFLKANLVSTYVNIILSQLLLFGLYIHGNLTQCFLSLNRFAAICFVGNVKRKNSDLIALGVFTSWFAAVIWTLLGYPECTCYFSSETLTFRYTDECHISNYQLQLYCAFVLMMISNMLNVISFLIICCGGAKTISFSCRNAPRRKQRNARMFIQCMLQSILFIVDVFLISSLNSGSFGDILVALPSMAFFALFDGYCTSSNTIKAHFSFRLIMLLCNNDIQPACIASRNLQKKSSVISISASDFRM</sequence>
<feature type="transmembrane region" description="Helical" evidence="1">
    <location>
        <begin position="132"/>
        <end position="152"/>
    </location>
</feature>
<feature type="transmembrane region" description="Helical" evidence="1">
    <location>
        <begin position="20"/>
        <end position="47"/>
    </location>
</feature>
<feature type="transmembrane region" description="Helical" evidence="1">
    <location>
        <begin position="179"/>
        <end position="207"/>
    </location>
</feature>
<keyword evidence="1" id="KW-0812">Transmembrane</keyword>
<feature type="transmembrane region" description="Helical" evidence="1">
    <location>
        <begin position="252"/>
        <end position="273"/>
    </location>
</feature>
<evidence type="ECO:0000256" key="1">
    <source>
        <dbReference type="SAM" id="Phobius"/>
    </source>
</evidence>
<gene>
    <name evidence="3" type="primary">Cni-srx-95</name>
    <name evidence="3" type="synonym">Cnig_chr_II.g5186</name>
    <name evidence="3" type="ORF">B9Z55_005186</name>
</gene>
<evidence type="ECO:0000259" key="2">
    <source>
        <dbReference type="Pfam" id="PF10328"/>
    </source>
</evidence>
<keyword evidence="1" id="KW-0472">Membrane</keyword>
<reference evidence="4" key="1">
    <citation type="submission" date="2017-10" db="EMBL/GenBank/DDBJ databases">
        <title>Rapid genome shrinkage in a self-fertile nematode reveals novel sperm competition proteins.</title>
        <authorList>
            <person name="Yin D."/>
            <person name="Schwarz E.M."/>
            <person name="Thomas C.G."/>
            <person name="Felde R.L."/>
            <person name="Korf I.F."/>
            <person name="Cutter A.D."/>
            <person name="Schartner C.M."/>
            <person name="Ralston E.J."/>
            <person name="Meyer B.J."/>
            <person name="Haag E.S."/>
        </authorList>
    </citation>
    <scope>NUCLEOTIDE SEQUENCE [LARGE SCALE GENOMIC DNA]</scope>
    <source>
        <strain evidence="4">JU1422</strain>
    </source>
</reference>
<dbReference type="AlphaFoldDB" id="A0A2G5UZU3"/>
<dbReference type="InterPro" id="IPR019430">
    <property type="entry name" value="7TM_GPCR_serpentine_rcpt_Srx"/>
</dbReference>
<comment type="caution">
    <text evidence="3">The sequence shown here is derived from an EMBL/GenBank/DDBJ whole genome shotgun (WGS) entry which is preliminary data.</text>
</comment>
<feature type="transmembrane region" description="Helical" evidence="1">
    <location>
        <begin position="90"/>
        <end position="111"/>
    </location>
</feature>
<feature type="transmembrane region" description="Helical" evidence="1">
    <location>
        <begin position="59"/>
        <end position="78"/>
    </location>
</feature>
<dbReference type="EMBL" id="PDUG01000002">
    <property type="protein sequence ID" value="PIC45020.1"/>
    <property type="molecule type" value="Genomic_DNA"/>
</dbReference>
<proteinExistence type="predicted"/>
<protein>
    <recommendedName>
        <fullName evidence="2">7TM GPCR serpentine receptor class x (Srx) domain-containing protein</fullName>
    </recommendedName>
</protein>
<evidence type="ECO:0000313" key="3">
    <source>
        <dbReference type="EMBL" id="PIC45020.1"/>
    </source>
</evidence>
<feature type="transmembrane region" description="Helical" evidence="1">
    <location>
        <begin position="227"/>
        <end position="246"/>
    </location>
</feature>
<accession>A0A2G5UZU3</accession>
<name>A0A2G5UZU3_9PELO</name>